<dbReference type="OrthoDB" id="5771827at2759"/>
<name>A0A0D8XA12_DICVI</name>
<protein>
    <submittedName>
        <fullName evidence="2">Uncharacterized protein</fullName>
    </submittedName>
</protein>
<evidence type="ECO:0000256" key="1">
    <source>
        <dbReference type="SAM" id="Phobius"/>
    </source>
</evidence>
<keyword evidence="3" id="KW-1185">Reference proteome</keyword>
<reference evidence="2 3" key="1">
    <citation type="submission" date="2013-11" db="EMBL/GenBank/DDBJ databases">
        <title>Draft genome of the bovine lungworm Dictyocaulus viviparus.</title>
        <authorList>
            <person name="Mitreva M."/>
        </authorList>
    </citation>
    <scope>NUCLEOTIDE SEQUENCE [LARGE SCALE GENOMIC DNA]</scope>
    <source>
        <strain evidence="2 3">HannoverDv2000</strain>
    </source>
</reference>
<sequence length="130" mass="15030">MENEWMPPLLMNTDEPLSQPQPIVFVIYSIPAMLLLAVIFIVKWRPCYEFVGIRHCLRWYLHCCSKENLKEMQSFDRERILTIDAESLASTALHDSPRLSLKQNSFELWSATGGERQPSISTLNDLSNNC</sequence>
<reference evidence="3" key="2">
    <citation type="journal article" date="2016" name="Sci. Rep.">
        <title>Dictyocaulus viviparus genome, variome and transcriptome elucidate lungworm biology and support future intervention.</title>
        <authorList>
            <person name="McNulty S.N."/>
            <person name="Strube C."/>
            <person name="Rosa B.A."/>
            <person name="Martin J.C."/>
            <person name="Tyagi R."/>
            <person name="Choi Y.J."/>
            <person name="Wang Q."/>
            <person name="Hallsworth Pepin K."/>
            <person name="Zhang X."/>
            <person name="Ozersky P."/>
            <person name="Wilson R.K."/>
            <person name="Sternberg P.W."/>
            <person name="Gasser R.B."/>
            <person name="Mitreva M."/>
        </authorList>
    </citation>
    <scope>NUCLEOTIDE SEQUENCE [LARGE SCALE GENOMIC DNA]</scope>
    <source>
        <strain evidence="3">HannoverDv2000</strain>
    </source>
</reference>
<proteinExistence type="predicted"/>
<dbReference type="AlphaFoldDB" id="A0A0D8XA12"/>
<keyword evidence="1" id="KW-0812">Transmembrane</keyword>
<dbReference type="Proteomes" id="UP000053766">
    <property type="component" value="Unassembled WGS sequence"/>
</dbReference>
<feature type="transmembrane region" description="Helical" evidence="1">
    <location>
        <begin position="20"/>
        <end position="42"/>
    </location>
</feature>
<accession>A0A0D8XA12</accession>
<organism evidence="2 3">
    <name type="scientific">Dictyocaulus viviparus</name>
    <name type="common">Bovine lungworm</name>
    <dbReference type="NCBI Taxonomy" id="29172"/>
    <lineage>
        <taxon>Eukaryota</taxon>
        <taxon>Metazoa</taxon>
        <taxon>Ecdysozoa</taxon>
        <taxon>Nematoda</taxon>
        <taxon>Chromadorea</taxon>
        <taxon>Rhabditida</taxon>
        <taxon>Rhabditina</taxon>
        <taxon>Rhabditomorpha</taxon>
        <taxon>Strongyloidea</taxon>
        <taxon>Metastrongylidae</taxon>
        <taxon>Dictyocaulus</taxon>
    </lineage>
</organism>
<keyword evidence="1" id="KW-1133">Transmembrane helix</keyword>
<dbReference type="EMBL" id="KN716831">
    <property type="protein sequence ID" value="KJH41403.1"/>
    <property type="molecule type" value="Genomic_DNA"/>
</dbReference>
<keyword evidence="1" id="KW-0472">Membrane</keyword>
<gene>
    <name evidence="2" type="ORF">DICVIV_12620</name>
</gene>
<evidence type="ECO:0000313" key="2">
    <source>
        <dbReference type="EMBL" id="KJH41403.1"/>
    </source>
</evidence>
<evidence type="ECO:0000313" key="3">
    <source>
        <dbReference type="Proteomes" id="UP000053766"/>
    </source>
</evidence>